<dbReference type="Proteomes" id="UP000182237">
    <property type="component" value="Chromosome I"/>
</dbReference>
<evidence type="ECO:0000313" key="2">
    <source>
        <dbReference type="Proteomes" id="UP000182237"/>
    </source>
</evidence>
<dbReference type="OrthoDB" id="4427526at2"/>
<dbReference type="RefSeq" id="WP_051011406.1">
    <property type="nucleotide sequence ID" value="NZ_LT629765.1"/>
</dbReference>
<proteinExistence type="predicted"/>
<reference evidence="1 2" key="1">
    <citation type="submission" date="2016-10" db="EMBL/GenBank/DDBJ databases">
        <authorList>
            <person name="de Groot N.N."/>
        </authorList>
    </citation>
    <scope>NUCLEOTIDE SEQUENCE [LARGE SCALE GENOMIC DNA]</scope>
    <source>
        <strain evidence="1 2">DSM 45434</strain>
    </source>
</reference>
<gene>
    <name evidence="1" type="ORF">SAMN04488539_0476</name>
</gene>
<accession>A0A1H1M9V8</accession>
<dbReference type="eggNOG" id="COG5340">
    <property type="taxonomic scope" value="Bacteria"/>
</dbReference>
<organism evidence="1 2">
    <name type="scientific">Corynebacterium timonense</name>
    <dbReference type="NCBI Taxonomy" id="441500"/>
    <lineage>
        <taxon>Bacteria</taxon>
        <taxon>Bacillati</taxon>
        <taxon>Actinomycetota</taxon>
        <taxon>Actinomycetes</taxon>
        <taxon>Mycobacteriales</taxon>
        <taxon>Corynebacteriaceae</taxon>
        <taxon>Corynebacterium</taxon>
    </lineage>
</organism>
<dbReference type="EMBL" id="LT629765">
    <property type="protein sequence ID" value="SDR83601.1"/>
    <property type="molecule type" value="Genomic_DNA"/>
</dbReference>
<evidence type="ECO:0000313" key="1">
    <source>
        <dbReference type="EMBL" id="SDR83601.1"/>
    </source>
</evidence>
<sequence length="284" mass="31547">MPESGERALVTRVAAVCRTAVVTGPAAALVHGLPTLDRVRSVDLVLPGSTRAPSARTWPEHVTYRNGLLRPDDITTVDGIRVTSTLRCAFDTSRYYSPLSALVVLDAARFRRPDVTTEQLLELTSALPRAHGRGAFRRVVEQSTVTSQSVLETLGRHAIIEARLPGVRSIVGQAPFEYYDLATRPLIGKVDLLINGFICVELDGRAKYTSDYVTAEERFREKQLLNRGYLLLRAGWRDVWNGFLVRWVANATSRMRYLCEDPNDGNVPPPIGDGEILTRRGLYS</sequence>
<dbReference type="STRING" id="1203190.GCA_000312345_00297"/>
<name>A0A1H1M9V8_9CORY</name>
<dbReference type="AlphaFoldDB" id="A0A1H1M9V8"/>
<evidence type="ECO:0008006" key="3">
    <source>
        <dbReference type="Google" id="ProtNLM"/>
    </source>
</evidence>
<keyword evidence="2" id="KW-1185">Reference proteome</keyword>
<protein>
    <recommendedName>
        <fullName evidence="3">DUF559 domain-containing protein</fullName>
    </recommendedName>
</protein>